<reference evidence="2 3" key="1">
    <citation type="journal article" date="2016" name="Mol. Biol. Evol.">
        <title>Comparative Genomics of Early-Diverging Mushroom-Forming Fungi Provides Insights into the Origins of Lignocellulose Decay Capabilities.</title>
        <authorList>
            <person name="Nagy L.G."/>
            <person name="Riley R."/>
            <person name="Tritt A."/>
            <person name="Adam C."/>
            <person name="Daum C."/>
            <person name="Floudas D."/>
            <person name="Sun H."/>
            <person name="Yadav J.S."/>
            <person name="Pangilinan J."/>
            <person name="Larsson K.H."/>
            <person name="Matsuura K."/>
            <person name="Barry K."/>
            <person name="Labutti K."/>
            <person name="Kuo R."/>
            <person name="Ohm R.A."/>
            <person name="Bhattacharya S.S."/>
            <person name="Shirouzu T."/>
            <person name="Yoshinaga Y."/>
            <person name="Martin F.M."/>
            <person name="Grigoriev I.V."/>
            <person name="Hibbett D.S."/>
        </authorList>
    </citation>
    <scope>NUCLEOTIDE SEQUENCE [LARGE SCALE GENOMIC DNA]</scope>
    <source>
        <strain evidence="2 3">HHB14362 ss-1</strain>
    </source>
</reference>
<keyword evidence="3" id="KW-1185">Reference proteome</keyword>
<evidence type="ECO:0000313" key="3">
    <source>
        <dbReference type="Proteomes" id="UP000076761"/>
    </source>
</evidence>
<gene>
    <name evidence="2" type="ORF">NEOLEDRAFT_1105414</name>
</gene>
<feature type="signal peptide" evidence="1">
    <location>
        <begin position="1"/>
        <end position="21"/>
    </location>
</feature>
<proteinExistence type="predicted"/>
<evidence type="ECO:0000256" key="1">
    <source>
        <dbReference type="SAM" id="SignalP"/>
    </source>
</evidence>
<evidence type="ECO:0000313" key="2">
    <source>
        <dbReference type="EMBL" id="KZT30981.1"/>
    </source>
</evidence>
<dbReference type="AlphaFoldDB" id="A0A165WCI6"/>
<accession>A0A165WCI6</accession>
<keyword evidence="1" id="KW-0732">Signal</keyword>
<dbReference type="Proteomes" id="UP000076761">
    <property type="component" value="Unassembled WGS sequence"/>
</dbReference>
<feature type="chain" id="PRO_5007868433" description="Secreted protein" evidence="1">
    <location>
        <begin position="22"/>
        <end position="84"/>
    </location>
</feature>
<evidence type="ECO:0008006" key="4">
    <source>
        <dbReference type="Google" id="ProtNLM"/>
    </source>
</evidence>
<sequence length="84" mass="9881">MPSYSLRPLLVLLLLPSKGEKGSEYFHVDFLSLPRDSRTLNTFGQSWLYSPINLLSKLLLLSRRPFFCNDQYFREVVLIPNVRY</sequence>
<name>A0A165WCI6_9AGAM</name>
<dbReference type="EMBL" id="KV425551">
    <property type="protein sequence ID" value="KZT30981.1"/>
    <property type="molecule type" value="Genomic_DNA"/>
</dbReference>
<organism evidence="2 3">
    <name type="scientific">Neolentinus lepideus HHB14362 ss-1</name>
    <dbReference type="NCBI Taxonomy" id="1314782"/>
    <lineage>
        <taxon>Eukaryota</taxon>
        <taxon>Fungi</taxon>
        <taxon>Dikarya</taxon>
        <taxon>Basidiomycota</taxon>
        <taxon>Agaricomycotina</taxon>
        <taxon>Agaricomycetes</taxon>
        <taxon>Gloeophyllales</taxon>
        <taxon>Gloeophyllaceae</taxon>
        <taxon>Neolentinus</taxon>
    </lineage>
</organism>
<dbReference type="InParanoid" id="A0A165WCI6"/>
<protein>
    <recommendedName>
        <fullName evidence="4">Secreted protein</fullName>
    </recommendedName>
</protein>